<proteinExistence type="inferred from homology"/>
<feature type="domain" description="Nudix hydrolase" evidence="11">
    <location>
        <begin position="263"/>
        <end position="395"/>
    </location>
</feature>
<dbReference type="InterPro" id="IPR020084">
    <property type="entry name" value="NUDIX_hydrolase_CS"/>
</dbReference>
<comment type="caution">
    <text evidence="12">The sequence shown here is derived from an EMBL/GenBank/DDBJ whole genome shotgun (WGS) entry which is preliminary data.</text>
</comment>
<dbReference type="Pfam" id="PF09296">
    <property type="entry name" value="NUDIX-like"/>
    <property type="match status" value="1"/>
</dbReference>
<accession>A0A9P5NX51</accession>
<dbReference type="InterPro" id="IPR049734">
    <property type="entry name" value="NudC-like_C"/>
</dbReference>
<evidence type="ECO:0000256" key="4">
    <source>
        <dbReference type="ARBA" id="ARBA00012381"/>
    </source>
</evidence>
<evidence type="ECO:0000256" key="6">
    <source>
        <dbReference type="ARBA" id="ARBA00022801"/>
    </source>
</evidence>
<dbReference type="Proteomes" id="UP000724874">
    <property type="component" value="Unassembled WGS sequence"/>
</dbReference>
<dbReference type="EMBL" id="JADNYJ010000004">
    <property type="protein sequence ID" value="KAF8911552.1"/>
    <property type="molecule type" value="Genomic_DNA"/>
</dbReference>
<dbReference type="Gene3D" id="3.90.79.20">
    <property type="match status" value="1"/>
</dbReference>
<evidence type="ECO:0000256" key="7">
    <source>
        <dbReference type="ARBA" id="ARBA00022842"/>
    </source>
</evidence>
<keyword evidence="7" id="KW-0460">Magnesium</keyword>
<dbReference type="PROSITE" id="PS00893">
    <property type="entry name" value="NUDIX_BOX"/>
    <property type="match status" value="1"/>
</dbReference>
<evidence type="ECO:0000256" key="3">
    <source>
        <dbReference type="ARBA" id="ARBA00009595"/>
    </source>
</evidence>
<dbReference type="InterPro" id="IPR015375">
    <property type="entry name" value="NADH_PPase-like_N"/>
</dbReference>
<evidence type="ECO:0000256" key="1">
    <source>
        <dbReference type="ARBA" id="ARBA00001946"/>
    </source>
</evidence>
<dbReference type="OrthoDB" id="10249612at2759"/>
<evidence type="ECO:0000259" key="11">
    <source>
        <dbReference type="PROSITE" id="PS51462"/>
    </source>
</evidence>
<comment type="cofactor">
    <cofactor evidence="1">
        <name>Mg(2+)</name>
        <dbReference type="ChEBI" id="CHEBI:18420"/>
    </cofactor>
</comment>
<dbReference type="GO" id="GO:0006742">
    <property type="term" value="P:NADP+ catabolic process"/>
    <property type="evidence" value="ECO:0007669"/>
    <property type="project" value="TreeGrafter"/>
</dbReference>
<sequence>MPKTHINMYGGSPLNRLSWLRPSQAFLNAVVRLPSSRWLLFNSGQPLAASNKACLTRPAPVYLTTADVKPFLGPEPYFGQGKEPGELLVEKEGEEDGHDRHSPTESVRHIGPRVVFLGLHERQSNDSTSALPSSEFKDPEEAVKKLDGTLYFSVDVSDLNYTTDQLQDVLKETIPGKEGQVLDWVEPRALMSNLDGMTAAIFAEARSLTDWNVRNKFCPGCGSTTYSMWGGWKISCTSLLPWTDNSNRKPCPTVKGLHNFTHPRTDAVVIMIAIDETGNKVLLGRGRRFPGKFYSALAGFIEPAESFEDAVAREMWEEAGVHVWNITYHSGQPWPFPANLMVGFYARADSTKPIRTDLDNELVDARWFSREEVLAVLHHKAGTRFNRADYKKLNEITEGRSDTEDKAPLALAPAEATAPQSQPPTAPSESEEPPFRLPPVTAIAGVLIRDWAEGKISFPLEENAIQKGNL</sequence>
<dbReference type="GO" id="GO:0019677">
    <property type="term" value="P:NAD+ catabolic process"/>
    <property type="evidence" value="ECO:0007669"/>
    <property type="project" value="TreeGrafter"/>
</dbReference>
<keyword evidence="5" id="KW-0479">Metal-binding</keyword>
<keyword evidence="6" id="KW-0378">Hydrolase</keyword>
<evidence type="ECO:0000256" key="9">
    <source>
        <dbReference type="ARBA" id="ARBA00023679"/>
    </source>
</evidence>
<gene>
    <name evidence="12" type="ORF">CPB84DRAFT_1742948</name>
</gene>
<dbReference type="InterPro" id="IPR015797">
    <property type="entry name" value="NUDIX_hydrolase-like_dom_sf"/>
</dbReference>
<dbReference type="InterPro" id="IPR000086">
    <property type="entry name" value="NUDIX_hydrolase_dom"/>
</dbReference>
<evidence type="ECO:0000256" key="8">
    <source>
        <dbReference type="ARBA" id="ARBA00023027"/>
    </source>
</evidence>
<evidence type="ECO:0000313" key="13">
    <source>
        <dbReference type="Proteomes" id="UP000724874"/>
    </source>
</evidence>
<dbReference type="PANTHER" id="PTHR42904:SF6">
    <property type="entry name" value="NAD-CAPPED RNA HYDROLASE NUDT12"/>
    <property type="match status" value="1"/>
</dbReference>
<dbReference type="GO" id="GO:0005777">
    <property type="term" value="C:peroxisome"/>
    <property type="evidence" value="ECO:0007669"/>
    <property type="project" value="TreeGrafter"/>
</dbReference>
<dbReference type="PANTHER" id="PTHR42904">
    <property type="entry name" value="NUDIX HYDROLASE, NUDC SUBFAMILY"/>
    <property type="match status" value="1"/>
</dbReference>
<name>A0A9P5NX51_GYMJU</name>
<comment type="similarity">
    <text evidence="3">Belongs to the Nudix hydrolase family. NudC subfamily.</text>
</comment>
<evidence type="ECO:0000256" key="10">
    <source>
        <dbReference type="SAM" id="MobiDB-lite"/>
    </source>
</evidence>
<keyword evidence="8" id="KW-0520">NAD</keyword>
<comment type="cofactor">
    <cofactor evidence="2">
        <name>Zn(2+)</name>
        <dbReference type="ChEBI" id="CHEBI:29105"/>
    </cofactor>
</comment>
<dbReference type="Gene3D" id="3.90.79.10">
    <property type="entry name" value="Nucleoside Triphosphate Pyrophosphohydrolase"/>
    <property type="match status" value="1"/>
</dbReference>
<dbReference type="AlphaFoldDB" id="A0A9P5NX51"/>
<feature type="region of interest" description="Disordered" evidence="10">
    <location>
        <begin position="413"/>
        <end position="437"/>
    </location>
</feature>
<evidence type="ECO:0000313" key="12">
    <source>
        <dbReference type="EMBL" id="KAF8911552.1"/>
    </source>
</evidence>
<dbReference type="Pfam" id="PF00293">
    <property type="entry name" value="NUDIX"/>
    <property type="match status" value="1"/>
</dbReference>
<reference evidence="12" key="1">
    <citation type="submission" date="2020-11" db="EMBL/GenBank/DDBJ databases">
        <authorList>
            <consortium name="DOE Joint Genome Institute"/>
            <person name="Ahrendt S."/>
            <person name="Riley R."/>
            <person name="Andreopoulos W."/>
            <person name="LaButti K."/>
            <person name="Pangilinan J."/>
            <person name="Ruiz-duenas F.J."/>
            <person name="Barrasa J.M."/>
            <person name="Sanchez-Garcia M."/>
            <person name="Camarero S."/>
            <person name="Miyauchi S."/>
            <person name="Serrano A."/>
            <person name="Linde D."/>
            <person name="Babiker R."/>
            <person name="Drula E."/>
            <person name="Ayuso-Fernandez I."/>
            <person name="Pacheco R."/>
            <person name="Padilla G."/>
            <person name="Ferreira P."/>
            <person name="Barriuso J."/>
            <person name="Kellner H."/>
            <person name="Castanera R."/>
            <person name="Alfaro M."/>
            <person name="Ramirez L."/>
            <person name="Pisabarro A.G."/>
            <person name="Kuo A."/>
            <person name="Tritt A."/>
            <person name="Lipzen A."/>
            <person name="He G."/>
            <person name="Yan M."/>
            <person name="Ng V."/>
            <person name="Cullen D."/>
            <person name="Martin F."/>
            <person name="Rosso M.-N."/>
            <person name="Henrissat B."/>
            <person name="Hibbett D."/>
            <person name="Martinez A.T."/>
            <person name="Grigoriev I.V."/>
        </authorList>
    </citation>
    <scope>NUCLEOTIDE SEQUENCE</scope>
    <source>
        <strain evidence="12">AH 44721</strain>
    </source>
</reference>
<evidence type="ECO:0000256" key="2">
    <source>
        <dbReference type="ARBA" id="ARBA00001947"/>
    </source>
</evidence>
<dbReference type="GO" id="GO:0005829">
    <property type="term" value="C:cytosol"/>
    <property type="evidence" value="ECO:0007669"/>
    <property type="project" value="TreeGrafter"/>
</dbReference>
<dbReference type="GO" id="GO:0035529">
    <property type="term" value="F:NADH pyrophosphatase activity"/>
    <property type="evidence" value="ECO:0007669"/>
    <property type="project" value="TreeGrafter"/>
</dbReference>
<keyword evidence="13" id="KW-1185">Reference proteome</keyword>
<dbReference type="CDD" id="cd03429">
    <property type="entry name" value="NUDIX_NADH_pyrophosphatase_Nudt13"/>
    <property type="match status" value="1"/>
</dbReference>
<evidence type="ECO:0000256" key="5">
    <source>
        <dbReference type="ARBA" id="ARBA00022723"/>
    </source>
</evidence>
<comment type="catalytic activity">
    <reaction evidence="9">
        <text>a 5'-end NAD(+)-phospho-ribonucleoside in mRNA + H2O = a 5'-end phospho-adenosine-phospho-ribonucleoside in mRNA + beta-nicotinamide D-ribonucleotide + 2 H(+)</text>
        <dbReference type="Rhea" id="RHEA:60876"/>
        <dbReference type="Rhea" id="RHEA-COMP:15698"/>
        <dbReference type="Rhea" id="RHEA-COMP:15719"/>
        <dbReference type="ChEBI" id="CHEBI:14649"/>
        <dbReference type="ChEBI" id="CHEBI:15377"/>
        <dbReference type="ChEBI" id="CHEBI:15378"/>
        <dbReference type="ChEBI" id="CHEBI:144029"/>
        <dbReference type="ChEBI" id="CHEBI:144051"/>
    </reaction>
    <physiologicalReaction direction="left-to-right" evidence="9">
        <dbReference type="Rhea" id="RHEA:60877"/>
    </physiologicalReaction>
</comment>
<protein>
    <recommendedName>
        <fullName evidence="4">NAD(+) diphosphatase</fullName>
        <ecNumber evidence="4">3.6.1.22</ecNumber>
    </recommendedName>
</protein>
<dbReference type="GO" id="GO:0046872">
    <property type="term" value="F:metal ion binding"/>
    <property type="evidence" value="ECO:0007669"/>
    <property type="project" value="UniProtKB-KW"/>
</dbReference>
<dbReference type="PROSITE" id="PS51462">
    <property type="entry name" value="NUDIX"/>
    <property type="match status" value="1"/>
</dbReference>
<organism evidence="12 13">
    <name type="scientific">Gymnopilus junonius</name>
    <name type="common">Spectacular rustgill mushroom</name>
    <name type="synonym">Gymnopilus spectabilis subsp. junonius</name>
    <dbReference type="NCBI Taxonomy" id="109634"/>
    <lineage>
        <taxon>Eukaryota</taxon>
        <taxon>Fungi</taxon>
        <taxon>Dikarya</taxon>
        <taxon>Basidiomycota</taxon>
        <taxon>Agaricomycotina</taxon>
        <taxon>Agaricomycetes</taxon>
        <taxon>Agaricomycetidae</taxon>
        <taxon>Agaricales</taxon>
        <taxon>Agaricineae</taxon>
        <taxon>Hymenogastraceae</taxon>
        <taxon>Gymnopilus</taxon>
    </lineage>
</organism>
<dbReference type="EC" id="3.6.1.22" evidence="4"/>
<dbReference type="InterPro" id="IPR050241">
    <property type="entry name" value="NAD-cap_RNA_hydrolase_NudC"/>
</dbReference>
<dbReference type="SUPFAM" id="SSF55811">
    <property type="entry name" value="Nudix"/>
    <property type="match status" value="1"/>
</dbReference>